<keyword evidence="7" id="KW-1185">Reference proteome</keyword>
<dbReference type="GO" id="GO:0032259">
    <property type="term" value="P:methylation"/>
    <property type="evidence" value="ECO:0007669"/>
    <property type="project" value="UniProtKB-KW"/>
</dbReference>
<dbReference type="Gene3D" id="1.20.120.1630">
    <property type="match status" value="1"/>
</dbReference>
<keyword evidence="3 5" id="KW-1133">Transmembrane helix</keyword>
<dbReference type="OrthoDB" id="9811969at2"/>
<feature type="transmembrane region" description="Helical" evidence="5">
    <location>
        <begin position="37"/>
        <end position="55"/>
    </location>
</feature>
<evidence type="ECO:0000256" key="5">
    <source>
        <dbReference type="SAM" id="Phobius"/>
    </source>
</evidence>
<comment type="caution">
    <text evidence="6">The sequence shown here is derived from an EMBL/GenBank/DDBJ whole genome shotgun (WGS) entry which is preliminary data.</text>
</comment>
<feature type="transmembrane region" description="Helical" evidence="5">
    <location>
        <begin position="67"/>
        <end position="86"/>
    </location>
</feature>
<dbReference type="GO" id="GO:0016020">
    <property type="term" value="C:membrane"/>
    <property type="evidence" value="ECO:0007669"/>
    <property type="project" value="UniProtKB-SubCell"/>
</dbReference>
<evidence type="ECO:0000313" key="6">
    <source>
        <dbReference type="EMBL" id="KGD63803.1"/>
    </source>
</evidence>
<keyword evidence="2 5" id="KW-0812">Transmembrane</keyword>
<protein>
    <submittedName>
        <fullName evidence="6">Isoprenylcysteine carboxyl methyltransferase</fullName>
    </submittedName>
</protein>
<feature type="transmembrane region" description="Helical" evidence="5">
    <location>
        <begin position="98"/>
        <end position="119"/>
    </location>
</feature>
<dbReference type="PANTHER" id="PTHR12714:SF9">
    <property type="entry name" value="PROTEIN-S-ISOPRENYLCYSTEINE O-METHYLTRANSFERASE"/>
    <property type="match status" value="1"/>
</dbReference>
<dbReference type="GO" id="GO:0004671">
    <property type="term" value="F:protein C-terminal S-isoprenylcysteine carboxyl O-methyltransferase activity"/>
    <property type="evidence" value="ECO:0007669"/>
    <property type="project" value="InterPro"/>
</dbReference>
<dbReference type="AlphaFoldDB" id="A0A095TN02"/>
<dbReference type="Proteomes" id="UP000029444">
    <property type="component" value="Unassembled WGS sequence"/>
</dbReference>
<evidence type="ECO:0000256" key="3">
    <source>
        <dbReference type="ARBA" id="ARBA00022989"/>
    </source>
</evidence>
<evidence type="ECO:0000313" key="7">
    <source>
        <dbReference type="Proteomes" id="UP000029444"/>
    </source>
</evidence>
<evidence type="ECO:0000256" key="4">
    <source>
        <dbReference type="ARBA" id="ARBA00023136"/>
    </source>
</evidence>
<organism evidence="6 7">
    <name type="scientific">Alcanivorax nanhaiticus</name>
    <dbReference type="NCBI Taxonomy" id="1177154"/>
    <lineage>
        <taxon>Bacteria</taxon>
        <taxon>Pseudomonadati</taxon>
        <taxon>Pseudomonadota</taxon>
        <taxon>Gammaproteobacteria</taxon>
        <taxon>Oceanospirillales</taxon>
        <taxon>Alcanivoracaceae</taxon>
        <taxon>Alcanivorax</taxon>
    </lineage>
</organism>
<dbReference type="PANTHER" id="PTHR12714">
    <property type="entry name" value="PROTEIN-S ISOPRENYLCYSTEINE O-METHYLTRANSFERASE"/>
    <property type="match status" value="1"/>
</dbReference>
<reference evidence="6 7" key="1">
    <citation type="submission" date="2012-09" db="EMBL/GenBank/DDBJ databases">
        <title>Genome Sequence of alkane-degrading Bacterium Alcanivorax sp. 19-m-6.</title>
        <authorList>
            <person name="Lai Q."/>
            <person name="Shao Z."/>
        </authorList>
    </citation>
    <scope>NUCLEOTIDE SEQUENCE [LARGE SCALE GENOMIC DNA]</scope>
    <source>
        <strain evidence="6 7">19-m-6</strain>
    </source>
</reference>
<dbReference type="EMBL" id="ARXV01000014">
    <property type="protein sequence ID" value="KGD63803.1"/>
    <property type="molecule type" value="Genomic_DNA"/>
</dbReference>
<keyword evidence="6" id="KW-0489">Methyltransferase</keyword>
<accession>A0A095TN02</accession>
<keyword evidence="6" id="KW-0808">Transferase</keyword>
<dbReference type="eggNOG" id="COG2020">
    <property type="taxonomic scope" value="Bacteria"/>
</dbReference>
<name>A0A095TN02_9GAMM</name>
<dbReference type="RefSeq" id="WP_035234154.1">
    <property type="nucleotide sequence ID" value="NZ_ARXV01000014.1"/>
</dbReference>
<sequence length="218" mass="24928">MPLDRLVIVIAVLLNAALLSLPMLVFPFDVRFLQKPATVGFYLMVSVFVAVEIIASTKAHQSQEQALCHAWLPYVTGMALLVFFWIDLLGYRQINVEWAWWHLIGAPVLLAGIGLRVLAIQTLNKHFVSHIALRHDHRLIQHGLYRWLRHPSELGLILVCAGILLWQSVPEALCFMLLVILPLSIFRIYREDAVLAERFPVQFEDYRQRTAALLPGLF</sequence>
<proteinExistence type="predicted"/>
<dbReference type="InterPro" id="IPR007269">
    <property type="entry name" value="ICMT_MeTrfase"/>
</dbReference>
<keyword evidence="4 5" id="KW-0472">Membrane</keyword>
<comment type="subcellular location">
    <subcellularLocation>
        <location evidence="1">Membrane</location>
        <topology evidence="1">Multi-pass membrane protein</topology>
    </subcellularLocation>
</comment>
<evidence type="ECO:0000256" key="2">
    <source>
        <dbReference type="ARBA" id="ARBA00022692"/>
    </source>
</evidence>
<evidence type="ECO:0000256" key="1">
    <source>
        <dbReference type="ARBA" id="ARBA00004141"/>
    </source>
</evidence>
<dbReference type="STRING" id="1177154.Y5S_03010"/>
<dbReference type="PATRIC" id="fig|1177154.3.peg.3051"/>
<dbReference type="Pfam" id="PF04140">
    <property type="entry name" value="ICMT"/>
    <property type="match status" value="1"/>
</dbReference>
<gene>
    <name evidence="6" type="ORF">Y5S_03010</name>
</gene>